<name>A0A6H9YJW7_9ACTN</name>
<proteinExistence type="predicted"/>
<evidence type="ECO:0000259" key="2">
    <source>
        <dbReference type="SMART" id="SM00530"/>
    </source>
</evidence>
<dbReference type="Gene3D" id="1.10.260.40">
    <property type="entry name" value="lambda repressor-like DNA-binding domains"/>
    <property type="match status" value="1"/>
</dbReference>
<gene>
    <name evidence="3" type="ORF">F8566_42175</name>
</gene>
<comment type="caution">
    <text evidence="3">The sequence shown here is derived from an EMBL/GenBank/DDBJ whole genome shotgun (WGS) entry which is preliminary data.</text>
</comment>
<dbReference type="SMART" id="SM00530">
    <property type="entry name" value="HTH_XRE"/>
    <property type="match status" value="1"/>
</dbReference>
<protein>
    <submittedName>
        <fullName evidence="3">Transcriptional regulator</fullName>
    </submittedName>
</protein>
<evidence type="ECO:0000256" key="1">
    <source>
        <dbReference type="SAM" id="MobiDB-lite"/>
    </source>
</evidence>
<evidence type="ECO:0000313" key="3">
    <source>
        <dbReference type="EMBL" id="KAB2341325.1"/>
    </source>
</evidence>
<dbReference type="OrthoDB" id="3466567at2"/>
<feature type="domain" description="HTH cro/C1-type" evidence="2">
    <location>
        <begin position="134"/>
        <end position="189"/>
    </location>
</feature>
<dbReference type="EMBL" id="WBMT01000026">
    <property type="protein sequence ID" value="KAB2341325.1"/>
    <property type="molecule type" value="Genomic_DNA"/>
</dbReference>
<keyword evidence="4" id="KW-1185">Reference proteome</keyword>
<sequence length="390" mass="43089">MNAADPRSSGSFESGTQFGRTVGIVRVHLMETAVRKRPAHSPPPAPIAEDESPPREVGAEPSQRVNVRTGTCVHRKPHVRSIRRVTRPDCPRRVTLCYQALSRRSQGPRPPEAAMSRQGRELDPDSLAGFFGAELRARREGAGLSMAQLAKNLGYTPQWIGAVELSDEAPSEDFARDVDTYFQTGLFHRLWRANKRAIRNLVLPLGFPRYLALEAKATLIRSFETQVLPGLLQIEPYARAVLRAGRPRSSEEEIDELLAARLERQALLTSASPPNCLFVVDEAAIRRPYGETAVLQAQLDHLHKVTALPNVQFQVLPFSAGPHAALDGAFQILSFEDAPDAVYVDGPSNGWFIEKPDMVNSSVWSYDLMRTKAASPEESLLIVASAWGEK</sequence>
<dbReference type="GO" id="GO:0003677">
    <property type="term" value="F:DNA binding"/>
    <property type="evidence" value="ECO:0007669"/>
    <property type="project" value="InterPro"/>
</dbReference>
<accession>A0A6H9YJW7</accession>
<organism evidence="3 4">
    <name type="scientific">Actinomadura rudentiformis</name>
    <dbReference type="NCBI Taxonomy" id="359158"/>
    <lineage>
        <taxon>Bacteria</taxon>
        <taxon>Bacillati</taxon>
        <taxon>Actinomycetota</taxon>
        <taxon>Actinomycetes</taxon>
        <taxon>Streptosporangiales</taxon>
        <taxon>Thermomonosporaceae</taxon>
        <taxon>Actinomadura</taxon>
    </lineage>
</organism>
<dbReference type="AlphaFoldDB" id="A0A6H9YJW7"/>
<dbReference type="SUPFAM" id="SSF47413">
    <property type="entry name" value="lambda repressor-like DNA-binding domains"/>
    <property type="match status" value="1"/>
</dbReference>
<dbReference type="InterPro" id="IPR043917">
    <property type="entry name" value="DUF5753"/>
</dbReference>
<dbReference type="Pfam" id="PF13560">
    <property type="entry name" value="HTH_31"/>
    <property type="match status" value="1"/>
</dbReference>
<evidence type="ECO:0000313" key="4">
    <source>
        <dbReference type="Proteomes" id="UP000468735"/>
    </source>
</evidence>
<dbReference type="Pfam" id="PF19054">
    <property type="entry name" value="DUF5753"/>
    <property type="match status" value="1"/>
</dbReference>
<reference evidence="3 4" key="1">
    <citation type="submission" date="2019-09" db="EMBL/GenBank/DDBJ databases">
        <title>Actinomadura physcomitrii sp. nov., a novel actinomycete isolated from moss [Physcomitrium sphaericum (Ludw) Fuernr].</title>
        <authorList>
            <person name="Zhuang X."/>
            <person name="Liu C."/>
        </authorList>
    </citation>
    <scope>NUCLEOTIDE SEQUENCE [LARGE SCALE GENOMIC DNA]</scope>
    <source>
        <strain evidence="3 4">HMC1</strain>
    </source>
</reference>
<dbReference type="CDD" id="cd00093">
    <property type="entry name" value="HTH_XRE"/>
    <property type="match status" value="1"/>
</dbReference>
<dbReference type="InterPro" id="IPR010982">
    <property type="entry name" value="Lambda_DNA-bd_dom_sf"/>
</dbReference>
<dbReference type="InterPro" id="IPR001387">
    <property type="entry name" value="Cro/C1-type_HTH"/>
</dbReference>
<feature type="region of interest" description="Disordered" evidence="1">
    <location>
        <begin position="34"/>
        <end position="64"/>
    </location>
</feature>
<dbReference type="RefSeq" id="WP_151568680.1">
    <property type="nucleotide sequence ID" value="NZ_WBMT01000026.1"/>
</dbReference>
<dbReference type="Proteomes" id="UP000468735">
    <property type="component" value="Unassembled WGS sequence"/>
</dbReference>